<feature type="domain" description="YDG" evidence="5">
    <location>
        <begin position="235"/>
        <end position="379"/>
    </location>
</feature>
<reference evidence="6" key="1">
    <citation type="submission" date="2023-03" db="EMBL/GenBank/DDBJ databases">
        <authorList>
            <person name="Julca I."/>
        </authorList>
    </citation>
    <scope>NUCLEOTIDE SEQUENCE</scope>
</reference>
<evidence type="ECO:0000256" key="3">
    <source>
        <dbReference type="PROSITE-ProRule" id="PRU00358"/>
    </source>
</evidence>
<dbReference type="InterPro" id="IPR015947">
    <property type="entry name" value="PUA-like_sf"/>
</dbReference>
<name>A0AAV1CJA9_OLDCO</name>
<dbReference type="Gene3D" id="2.30.280.10">
    <property type="entry name" value="SRA-YDG"/>
    <property type="match status" value="1"/>
</dbReference>
<dbReference type="GO" id="GO:0042054">
    <property type="term" value="F:histone methyltransferase activity"/>
    <property type="evidence" value="ECO:0007669"/>
    <property type="project" value="TreeGrafter"/>
</dbReference>
<dbReference type="Pfam" id="PF02182">
    <property type="entry name" value="SAD_SRA"/>
    <property type="match status" value="1"/>
</dbReference>
<protein>
    <submittedName>
        <fullName evidence="6">OLC1v1031483C1</fullName>
    </submittedName>
</protein>
<dbReference type="GO" id="GO:0005634">
    <property type="term" value="C:nucleus"/>
    <property type="evidence" value="ECO:0007669"/>
    <property type="project" value="UniProtKB-SubCell"/>
</dbReference>
<evidence type="ECO:0000313" key="7">
    <source>
        <dbReference type="Proteomes" id="UP001161247"/>
    </source>
</evidence>
<keyword evidence="2 3" id="KW-0539">Nucleus</keyword>
<dbReference type="PANTHER" id="PTHR45660:SF46">
    <property type="entry name" value="HISTONE-LYSINE N-METHYLTRANSFERASE, H3 LYSINE-9 SPECIFIC SUVH6"/>
    <property type="match status" value="1"/>
</dbReference>
<evidence type="ECO:0000256" key="2">
    <source>
        <dbReference type="ARBA" id="ARBA00023242"/>
    </source>
</evidence>
<organism evidence="6 7">
    <name type="scientific">Oldenlandia corymbosa var. corymbosa</name>
    <dbReference type="NCBI Taxonomy" id="529605"/>
    <lineage>
        <taxon>Eukaryota</taxon>
        <taxon>Viridiplantae</taxon>
        <taxon>Streptophyta</taxon>
        <taxon>Embryophyta</taxon>
        <taxon>Tracheophyta</taxon>
        <taxon>Spermatophyta</taxon>
        <taxon>Magnoliopsida</taxon>
        <taxon>eudicotyledons</taxon>
        <taxon>Gunneridae</taxon>
        <taxon>Pentapetalae</taxon>
        <taxon>asterids</taxon>
        <taxon>lamiids</taxon>
        <taxon>Gentianales</taxon>
        <taxon>Rubiaceae</taxon>
        <taxon>Rubioideae</taxon>
        <taxon>Spermacoceae</taxon>
        <taxon>Hedyotis-Oldenlandia complex</taxon>
        <taxon>Oldenlandia</taxon>
    </lineage>
</organism>
<dbReference type="Proteomes" id="UP001161247">
    <property type="component" value="Chromosome 2"/>
</dbReference>
<dbReference type="InterPro" id="IPR051357">
    <property type="entry name" value="H3K9_HMTase_SUVAR3-9"/>
</dbReference>
<comment type="subcellular location">
    <subcellularLocation>
        <location evidence="1">Chromosome</location>
    </subcellularLocation>
    <subcellularLocation>
        <location evidence="3">Nucleus</location>
    </subcellularLocation>
</comment>
<sequence length="392" mass="44467">MREISFGKVEEMDHWSKTSAFEPLPVGRRHNKRKMEDQGSVRFNVPFHRQCKLENVYVYPVSRPAPGAGRETHASYSDHGEVFRMRKTSHPVSRPSPGASLRRTTAEEIHGSCAYRDEADRMRTTSSDLQYRTATENQKGKSGLNPKPVLEQDGTNDDKHEWRVIRKSENAVSSKAPKSCQILEKDDKWIDDRRKMLEKLEKFRKICDSLKNEGIRRIDCEAVNCFKIPTESVLGPISGVEVGDRFNYRMELRLVNLHKPPRAGIGSMVDVPGRRIAVSIVDSGVYDNVREDQKTLIYCGHGGNETNGNRGVSAEDQKPKMGNLALMNSIKAKNDIRVIRGSRGSNSLGFIYDGLYTAEEMWKERNSNGNLIFKFKLVRKPGQPSPFGRRSL</sequence>
<dbReference type="GO" id="GO:0003690">
    <property type="term" value="F:double-stranded DNA binding"/>
    <property type="evidence" value="ECO:0007669"/>
    <property type="project" value="TreeGrafter"/>
</dbReference>
<dbReference type="InterPro" id="IPR003105">
    <property type="entry name" value="SRA_YDG"/>
</dbReference>
<dbReference type="SMART" id="SM00466">
    <property type="entry name" value="SRA"/>
    <property type="match status" value="1"/>
</dbReference>
<dbReference type="AlphaFoldDB" id="A0AAV1CJA9"/>
<dbReference type="PANTHER" id="PTHR45660">
    <property type="entry name" value="HISTONE-LYSINE N-METHYLTRANSFERASE SETMAR"/>
    <property type="match status" value="1"/>
</dbReference>
<proteinExistence type="predicted"/>
<keyword evidence="7" id="KW-1185">Reference proteome</keyword>
<dbReference type="EMBL" id="OX459119">
    <property type="protein sequence ID" value="CAI9095512.1"/>
    <property type="molecule type" value="Genomic_DNA"/>
</dbReference>
<evidence type="ECO:0000259" key="5">
    <source>
        <dbReference type="PROSITE" id="PS51015"/>
    </source>
</evidence>
<dbReference type="PROSITE" id="PS51015">
    <property type="entry name" value="YDG"/>
    <property type="match status" value="1"/>
</dbReference>
<dbReference type="GO" id="GO:0005694">
    <property type="term" value="C:chromosome"/>
    <property type="evidence" value="ECO:0007669"/>
    <property type="project" value="UniProtKB-SubCell"/>
</dbReference>
<evidence type="ECO:0000256" key="1">
    <source>
        <dbReference type="ARBA" id="ARBA00004286"/>
    </source>
</evidence>
<dbReference type="InterPro" id="IPR036987">
    <property type="entry name" value="SRA-YDG_sf"/>
</dbReference>
<evidence type="ECO:0000313" key="6">
    <source>
        <dbReference type="EMBL" id="CAI9095512.1"/>
    </source>
</evidence>
<gene>
    <name evidence="6" type="ORF">OLC1_LOCUS6464</name>
</gene>
<evidence type="ECO:0000256" key="4">
    <source>
        <dbReference type="SAM" id="MobiDB-lite"/>
    </source>
</evidence>
<dbReference type="SUPFAM" id="SSF88697">
    <property type="entry name" value="PUA domain-like"/>
    <property type="match status" value="1"/>
</dbReference>
<feature type="region of interest" description="Disordered" evidence="4">
    <location>
        <begin position="118"/>
        <end position="160"/>
    </location>
</feature>
<feature type="compositionally biased region" description="Polar residues" evidence="4">
    <location>
        <begin position="124"/>
        <end position="137"/>
    </location>
</feature>
<accession>A0AAV1CJA9</accession>